<evidence type="ECO:0000256" key="3">
    <source>
        <dbReference type="SAM" id="SignalP"/>
    </source>
</evidence>
<reference evidence="5 6" key="3">
    <citation type="journal article" date="2007" name="PLoS Biol.">
        <title>Principles of genome evolution in the Drosophila melanogaster species group.</title>
        <authorList>
            <person name="Ranz J.M."/>
            <person name="Maurin D."/>
            <person name="Chan Y.S."/>
            <person name="von Grotthuss M."/>
            <person name="Hillier L.W."/>
            <person name="Roote J."/>
            <person name="Ashburner M."/>
            <person name="Bergman C.M."/>
        </authorList>
    </citation>
    <scope>NUCLEOTIDE SEQUENCE [LARGE SCALE GENOMIC DNA]</scope>
    <source>
        <strain evidence="5">Tai18E2</strain>
        <strain evidence="6">Tai18E2 / Tucson 14021-0261.01</strain>
    </source>
</reference>
<keyword evidence="3" id="KW-0732">Signal</keyword>
<protein>
    <submittedName>
        <fullName evidence="4">GE17373</fullName>
    </submittedName>
</protein>
<dbReference type="PANTHER" id="PTHR20873">
    <property type="entry name" value="L-SERYL-TRNA(SEC) KINASE"/>
    <property type="match status" value="1"/>
</dbReference>
<dbReference type="PANTHER" id="PTHR20873:SF0">
    <property type="entry name" value="L-SERYL-TRNA(SEC) KINASE"/>
    <property type="match status" value="1"/>
</dbReference>
<feature type="signal peptide" evidence="3">
    <location>
        <begin position="1"/>
        <end position="18"/>
    </location>
</feature>
<dbReference type="InterPro" id="IPR027417">
    <property type="entry name" value="P-loop_NTPase"/>
</dbReference>
<reference evidence="5" key="5">
    <citation type="submission" date="2015-11" db="EMBL/GenBank/DDBJ databases">
        <authorList>
            <consortium name="FlyBase"/>
        </authorList>
    </citation>
    <scope>NUCLEOTIDE SEQUENCE</scope>
    <source>
        <strain evidence="5">Tai18E2</strain>
    </source>
</reference>
<gene>
    <name evidence="5" type="primary">Dyak\GE17373</name>
    <name evidence="5" type="ORF">Dyak_GE17373</name>
</gene>
<proteinExistence type="evidence at transcript level"/>
<reference evidence="5 6" key="2">
    <citation type="journal article" date="2007" name="Nature">
        <title>Evolution of genes and genomes on the Drosophila phylogeny.</title>
        <authorList>
            <consortium name="Drosophila 12 Genomes Consortium"/>
            <person name="Clark A.G."/>
            <person name="Eisen M.B."/>
            <person name="Smith D.R."/>
            <person name="Bergman C.M."/>
            <person name="Oliver B."/>
            <person name="Markow T.A."/>
            <person name="Kaufman T.C."/>
            <person name="Kellis M."/>
            <person name="Gelbart W."/>
            <person name="Iyer V.N."/>
            <person name="Pollard D.A."/>
            <person name="Sackton T.B."/>
            <person name="Larracuente A.M."/>
            <person name="Singh N.D."/>
            <person name="Abad J.P."/>
            <person name="Abt D.N."/>
            <person name="Adryan B."/>
            <person name="Aguade M."/>
            <person name="Akashi H."/>
            <person name="Anderson W.W."/>
            <person name="Aquadro C.F."/>
            <person name="Ardell D.H."/>
            <person name="Arguello R."/>
            <person name="Artieri C.G."/>
            <person name="Barbash D.A."/>
            <person name="Barker D."/>
            <person name="Barsanti P."/>
            <person name="Batterham P."/>
            <person name="Batzoglou S."/>
            <person name="Begun D."/>
            <person name="Bhutkar A."/>
            <person name="Blanco E."/>
            <person name="Bosak S.A."/>
            <person name="Bradley R.K."/>
            <person name="Brand A.D."/>
            <person name="Brent M.R."/>
            <person name="Brooks A.N."/>
            <person name="Brown R.H."/>
            <person name="Butlin R.K."/>
            <person name="Caggese C."/>
            <person name="Calvi B.R."/>
            <person name="Bernardo de Carvalho A."/>
            <person name="Caspi A."/>
            <person name="Castrezana S."/>
            <person name="Celniker S.E."/>
            <person name="Chang J.L."/>
            <person name="Chapple C."/>
            <person name="Chatterji S."/>
            <person name="Chinwalla A."/>
            <person name="Civetta A."/>
            <person name="Clifton S.W."/>
            <person name="Comeron J.M."/>
            <person name="Costello J.C."/>
            <person name="Coyne J.A."/>
            <person name="Daub J."/>
            <person name="David R.G."/>
            <person name="Delcher A.L."/>
            <person name="Delehaunty K."/>
            <person name="Do C.B."/>
            <person name="Ebling H."/>
            <person name="Edwards K."/>
            <person name="Eickbush T."/>
            <person name="Evans J.D."/>
            <person name="Filipski A."/>
            <person name="Findeiss S."/>
            <person name="Freyhult E."/>
            <person name="Fulton L."/>
            <person name="Fulton R."/>
            <person name="Garcia A.C."/>
            <person name="Gardiner A."/>
            <person name="Garfield D.A."/>
            <person name="Garvin B.E."/>
            <person name="Gibson G."/>
            <person name="Gilbert D."/>
            <person name="Gnerre S."/>
            <person name="Godfrey J."/>
            <person name="Good R."/>
            <person name="Gotea V."/>
            <person name="Gravely B."/>
            <person name="Greenberg A.J."/>
            <person name="Griffiths-Jones S."/>
            <person name="Gross S."/>
            <person name="Guigo R."/>
            <person name="Gustafson E.A."/>
            <person name="Haerty W."/>
            <person name="Hahn M.W."/>
            <person name="Halligan D.L."/>
            <person name="Halpern A.L."/>
            <person name="Halter G.M."/>
            <person name="Han M.V."/>
            <person name="Heger A."/>
            <person name="Hillier L."/>
            <person name="Hinrichs A.S."/>
            <person name="Holmes I."/>
            <person name="Hoskins R.A."/>
            <person name="Hubisz M.J."/>
            <person name="Hultmark D."/>
            <person name="Huntley M.A."/>
            <person name="Jaffe D.B."/>
            <person name="Jagadeeshan S."/>
            <person name="Jeck W.R."/>
            <person name="Johnson J."/>
            <person name="Jones C.D."/>
            <person name="Jordan W.C."/>
            <person name="Karpen G.H."/>
            <person name="Kataoka E."/>
            <person name="Keightley P.D."/>
            <person name="Kheradpour P."/>
            <person name="Kirkness E.F."/>
            <person name="Koerich L.B."/>
            <person name="Kristiansen K."/>
            <person name="Kudrna D."/>
            <person name="Kulathinal R.J."/>
            <person name="Kumar S."/>
            <person name="Kwok R."/>
            <person name="Lander E."/>
            <person name="Langley C.H."/>
            <person name="Lapoint R."/>
            <person name="Lazzaro B.P."/>
            <person name="Lee S.J."/>
            <person name="Levesque L."/>
            <person name="Li R."/>
            <person name="Lin C.F."/>
            <person name="Lin M.F."/>
            <person name="Lindblad-Toh K."/>
            <person name="Llopart A."/>
            <person name="Long M."/>
            <person name="Low L."/>
            <person name="Lozovsky E."/>
            <person name="Lu J."/>
            <person name="Luo M."/>
            <person name="Machado C.A."/>
            <person name="Makalowski W."/>
            <person name="Marzo M."/>
            <person name="Matsuda M."/>
            <person name="Matzkin L."/>
            <person name="McAllister B."/>
            <person name="McBride C.S."/>
            <person name="McKernan B."/>
            <person name="McKernan K."/>
            <person name="Mendez-Lago M."/>
            <person name="Minx P."/>
            <person name="Mollenhauer M.U."/>
            <person name="Montooth K."/>
            <person name="Mount S.M."/>
            <person name="Mu X."/>
            <person name="Myers E."/>
            <person name="Negre B."/>
            <person name="Newfeld S."/>
            <person name="Nielsen R."/>
            <person name="Noor M.A."/>
            <person name="O'Grady P."/>
            <person name="Pachter L."/>
            <person name="Papaceit M."/>
            <person name="Parisi M.J."/>
            <person name="Parisi M."/>
            <person name="Parts L."/>
            <person name="Pedersen J.S."/>
            <person name="Pesole G."/>
            <person name="Phillippy A.M."/>
            <person name="Ponting C.P."/>
            <person name="Pop M."/>
            <person name="Porcelli D."/>
            <person name="Powell J.R."/>
            <person name="Prohaska S."/>
            <person name="Pruitt K."/>
            <person name="Puig M."/>
            <person name="Quesneville H."/>
            <person name="Ram K.R."/>
            <person name="Rand D."/>
            <person name="Rasmussen M.D."/>
            <person name="Reed L.K."/>
            <person name="Reenan R."/>
            <person name="Reily A."/>
            <person name="Remington K.A."/>
            <person name="Rieger T.T."/>
            <person name="Ritchie M.G."/>
            <person name="Robin C."/>
            <person name="Rogers Y.H."/>
            <person name="Rohde C."/>
            <person name="Rozas J."/>
            <person name="Rubenfield M.J."/>
            <person name="Ruiz A."/>
            <person name="Russo S."/>
            <person name="Salzberg S.L."/>
            <person name="Sanchez-Gracia A."/>
            <person name="Saranga D.J."/>
            <person name="Sato H."/>
            <person name="Schaeffer S.W."/>
            <person name="Schatz M.C."/>
            <person name="Schlenke T."/>
            <person name="Schwartz R."/>
            <person name="Segarra C."/>
            <person name="Singh R.S."/>
            <person name="Sirot L."/>
            <person name="Sirota M."/>
            <person name="Sisneros N.B."/>
            <person name="Smith C.D."/>
            <person name="Smith T.F."/>
            <person name="Spieth J."/>
            <person name="Stage D.E."/>
            <person name="Stark A."/>
            <person name="Stephan W."/>
            <person name="Strausberg R.L."/>
            <person name="Strempel S."/>
            <person name="Sturgill D."/>
            <person name="Sutton G."/>
            <person name="Sutton G.G."/>
            <person name="Tao W."/>
            <person name="Teichmann S."/>
            <person name="Tobari Y.N."/>
            <person name="Tomimura Y."/>
            <person name="Tsolas J.M."/>
            <person name="Valente V.L."/>
            <person name="Venter E."/>
            <person name="Venter J.C."/>
            <person name="Vicario S."/>
            <person name="Vieira F.G."/>
            <person name="Vilella A.J."/>
            <person name="Villasante A."/>
            <person name="Walenz B."/>
            <person name="Wang J."/>
            <person name="Wasserman M."/>
            <person name="Watts T."/>
            <person name="Wilson D."/>
            <person name="Wilson R.K."/>
            <person name="Wing R.A."/>
            <person name="Wolfner M.F."/>
            <person name="Wong A."/>
            <person name="Wong G.K."/>
            <person name="Wu C.I."/>
            <person name="Wu G."/>
            <person name="Yamamoto D."/>
            <person name="Yang H.P."/>
            <person name="Yang S.P."/>
            <person name="Yorke J.A."/>
            <person name="Yoshida K."/>
            <person name="Zdobnov E."/>
            <person name="Zhang P."/>
            <person name="Zhang Y."/>
            <person name="Zimin A.V."/>
            <person name="Baldwin J."/>
            <person name="Abdouelleil A."/>
            <person name="Abdulkadir J."/>
            <person name="Abebe A."/>
            <person name="Abera B."/>
            <person name="Abreu J."/>
            <person name="Acer S.C."/>
            <person name="Aftuck L."/>
            <person name="Alexander A."/>
            <person name="An P."/>
            <person name="Anderson E."/>
            <person name="Anderson S."/>
            <person name="Arachi H."/>
            <person name="Azer M."/>
            <person name="Bachantsang P."/>
            <person name="Barry A."/>
            <person name="Bayul T."/>
            <person name="Berlin A."/>
            <person name="Bessette D."/>
            <person name="Bloom T."/>
            <person name="Blye J."/>
            <person name="Boguslavskiy L."/>
            <person name="Bonnet C."/>
            <person name="Boukhgalter B."/>
            <person name="Bourzgui I."/>
            <person name="Brown A."/>
            <person name="Cahill P."/>
            <person name="Channer S."/>
            <person name="Cheshatsang Y."/>
            <person name="Chuda L."/>
            <person name="Citroen M."/>
            <person name="Collymore A."/>
            <person name="Cooke P."/>
            <person name="Costello M."/>
            <person name="D'Aco K."/>
            <person name="Daza R."/>
            <person name="De Haan G."/>
            <person name="DeGray S."/>
            <person name="DeMaso C."/>
            <person name="Dhargay N."/>
            <person name="Dooley K."/>
            <person name="Dooley E."/>
            <person name="Doricent M."/>
            <person name="Dorje P."/>
            <person name="Dorjee K."/>
            <person name="Dupes A."/>
            <person name="Elong R."/>
            <person name="Falk J."/>
            <person name="Farina A."/>
            <person name="Faro S."/>
            <person name="Ferguson D."/>
            <person name="Fisher S."/>
            <person name="Foley C.D."/>
            <person name="Franke A."/>
            <person name="Friedrich D."/>
            <person name="Gadbois L."/>
            <person name="Gearin G."/>
            <person name="Gearin C.R."/>
            <person name="Giannoukos G."/>
            <person name="Goode T."/>
            <person name="Graham J."/>
            <person name="Grandbois E."/>
            <person name="Grewal S."/>
            <person name="Gyaltsen K."/>
            <person name="Hafez N."/>
            <person name="Hagos B."/>
            <person name="Hall J."/>
            <person name="Henson C."/>
            <person name="Hollinger A."/>
            <person name="Honan T."/>
            <person name="Huard M.D."/>
            <person name="Hughes L."/>
            <person name="Hurhula B."/>
            <person name="Husby M.E."/>
            <person name="Kamat A."/>
            <person name="Kanga B."/>
            <person name="Kashin S."/>
            <person name="Khazanovich D."/>
            <person name="Kisner P."/>
            <person name="Lance K."/>
            <person name="Lara M."/>
            <person name="Lee W."/>
            <person name="Lennon N."/>
            <person name="Letendre F."/>
            <person name="LeVine R."/>
            <person name="Lipovsky A."/>
            <person name="Liu X."/>
            <person name="Liu J."/>
            <person name="Liu S."/>
            <person name="Lokyitsang T."/>
            <person name="Lokyitsang Y."/>
            <person name="Lubonja R."/>
            <person name="Lui A."/>
            <person name="MacDonald P."/>
            <person name="Magnisalis V."/>
            <person name="Maru K."/>
            <person name="Matthews C."/>
            <person name="McCusker W."/>
            <person name="McDonough S."/>
            <person name="Mehta T."/>
            <person name="Meldrim J."/>
            <person name="Meneus L."/>
            <person name="Mihai O."/>
            <person name="Mihalev A."/>
            <person name="Mihova T."/>
            <person name="Mittelman R."/>
            <person name="Mlenga V."/>
            <person name="Montmayeur A."/>
            <person name="Mulrain L."/>
            <person name="Navidi A."/>
            <person name="Naylor J."/>
            <person name="Negash T."/>
            <person name="Nguyen T."/>
            <person name="Nguyen N."/>
            <person name="Nicol R."/>
            <person name="Norbu C."/>
            <person name="Norbu N."/>
            <person name="Novod N."/>
            <person name="O'Neill B."/>
            <person name="Osman S."/>
            <person name="Markiewicz E."/>
            <person name="Oyono O.L."/>
            <person name="Patti C."/>
            <person name="Phunkhang P."/>
            <person name="Pierre F."/>
            <person name="Priest M."/>
            <person name="Raghuraman S."/>
            <person name="Rege F."/>
            <person name="Reyes R."/>
            <person name="Rise C."/>
            <person name="Rogov P."/>
            <person name="Ross K."/>
            <person name="Ryan E."/>
            <person name="Settipalli S."/>
            <person name="Shea T."/>
            <person name="Sherpa N."/>
            <person name="Shi L."/>
            <person name="Shih D."/>
            <person name="Sparrow T."/>
            <person name="Spaulding J."/>
            <person name="Stalker J."/>
            <person name="Stange-Thomann N."/>
            <person name="Stavropoulos S."/>
            <person name="Stone C."/>
            <person name="Strader C."/>
            <person name="Tesfaye S."/>
            <person name="Thomson T."/>
            <person name="Thoulutsang Y."/>
            <person name="Thoulutsang D."/>
            <person name="Topham K."/>
            <person name="Topping I."/>
            <person name="Tsamla T."/>
            <person name="Vassiliev H."/>
            <person name="Vo A."/>
            <person name="Wangchuk T."/>
            <person name="Wangdi T."/>
            <person name="Weiand M."/>
            <person name="Wilkinson J."/>
            <person name="Wilson A."/>
            <person name="Yadav S."/>
            <person name="Young G."/>
            <person name="Yu Q."/>
            <person name="Zembek L."/>
            <person name="Zhong D."/>
            <person name="Zimmer A."/>
            <person name="Zwirko Z."/>
            <person name="Jaffe D.B."/>
            <person name="Alvarez P."/>
            <person name="Brockman W."/>
            <person name="Butler J."/>
            <person name="Chin C."/>
            <person name="Gnerre S."/>
            <person name="Grabherr M."/>
            <person name="Kleber M."/>
            <person name="Mauceli E."/>
            <person name="MacCallum I."/>
        </authorList>
    </citation>
    <scope>NUCLEOTIDE SEQUENCE [LARGE SCALE GENOMIC DNA]</scope>
    <source>
        <strain evidence="5">Tai18E2</strain>
        <strain evidence="6">Tai18E2 / Tucson 14021-0261.01</strain>
    </source>
</reference>
<dbReference type="GO" id="GO:0000049">
    <property type="term" value="F:tRNA binding"/>
    <property type="evidence" value="ECO:0007669"/>
    <property type="project" value="TreeGrafter"/>
</dbReference>
<reference evidence="5" key="1">
    <citation type="submission" date="2006-01" db="EMBL/GenBank/DDBJ databases">
        <title>The Genome of Drosophila yakuba.</title>
        <authorList>
            <consortium name="The Drosophila yakuba Sequencing Consortium"/>
        </authorList>
    </citation>
    <scope>NUCLEOTIDE SEQUENCE</scope>
    <source>
        <strain evidence="5">Tai18E2</strain>
    </source>
</reference>
<dbReference type="EMBL" id="CM000162">
    <property type="protein sequence ID" value="EDX02113.1"/>
    <property type="molecule type" value="Genomic_DNA"/>
</dbReference>
<reference evidence="4" key="4">
    <citation type="submission" date="2012-06" db="EMBL/GenBank/DDBJ databases">
        <title>Confirmation of dicistronic gene structures in several Dipteran species.</title>
        <authorList>
            <person name="Hunter H.C.IV."/>
            <person name="Smith C.D."/>
        </authorList>
    </citation>
    <scope>NUCLEOTIDE SEQUENCE</scope>
</reference>
<dbReference type="Gene3D" id="3.40.50.300">
    <property type="entry name" value="P-loop containing nucleotide triphosphate hydrolases"/>
    <property type="match status" value="1"/>
</dbReference>
<dbReference type="GO" id="GO:0005524">
    <property type="term" value="F:ATP binding"/>
    <property type="evidence" value="ECO:0007669"/>
    <property type="project" value="UniProtKB-KW"/>
</dbReference>
<dbReference type="KEGG" id="dya:Dyak_GE17373"/>
<dbReference type="Pfam" id="PF08433">
    <property type="entry name" value="KTI12"/>
    <property type="match status" value="1"/>
</dbReference>
<dbReference type="Proteomes" id="UP000002282">
    <property type="component" value="Chromosome X"/>
</dbReference>
<keyword evidence="6" id="KW-1185">Reference proteome</keyword>
<accession>B4PZF7</accession>
<feature type="chain" id="PRO_5014299156" evidence="3">
    <location>
        <begin position="19"/>
        <end position="290"/>
    </location>
</feature>
<keyword evidence="1" id="KW-0547">Nucleotide-binding</keyword>
<keyword evidence="2" id="KW-0067">ATP-binding</keyword>
<dbReference type="SUPFAM" id="SSF52540">
    <property type="entry name" value="P-loop containing nucleoside triphosphate hydrolases"/>
    <property type="match status" value="1"/>
</dbReference>
<dbReference type="InterPro" id="IPR013641">
    <property type="entry name" value="KTI12/PSTK"/>
</dbReference>
<evidence type="ECO:0000256" key="1">
    <source>
        <dbReference type="ARBA" id="ARBA00022741"/>
    </source>
</evidence>
<evidence type="ECO:0000256" key="2">
    <source>
        <dbReference type="ARBA" id="ARBA00022840"/>
    </source>
</evidence>
<evidence type="ECO:0000313" key="6">
    <source>
        <dbReference type="Proteomes" id="UP000002282"/>
    </source>
</evidence>
<dbReference type="eggNOG" id="KOG4622">
    <property type="taxonomic scope" value="Eukaryota"/>
</dbReference>
<evidence type="ECO:0000313" key="4">
    <source>
        <dbReference type="EMBL" id="AFQ31523.1"/>
    </source>
</evidence>
<organism evidence="5 6">
    <name type="scientific">Drosophila yakuba</name>
    <name type="common">Fruit fly</name>
    <dbReference type="NCBI Taxonomy" id="7245"/>
    <lineage>
        <taxon>Eukaryota</taxon>
        <taxon>Metazoa</taxon>
        <taxon>Ecdysozoa</taxon>
        <taxon>Arthropoda</taxon>
        <taxon>Hexapoda</taxon>
        <taxon>Insecta</taxon>
        <taxon>Pterygota</taxon>
        <taxon>Neoptera</taxon>
        <taxon>Endopterygota</taxon>
        <taxon>Diptera</taxon>
        <taxon>Brachycera</taxon>
        <taxon>Muscomorpha</taxon>
        <taxon>Ephydroidea</taxon>
        <taxon>Drosophilidae</taxon>
        <taxon>Drosophila</taxon>
        <taxon>Sophophora</taxon>
    </lineage>
</organism>
<dbReference type="AlphaFoldDB" id="B4PZF7"/>
<dbReference type="EMBL" id="JX175244">
    <property type="protein sequence ID" value="AFQ31523.1"/>
    <property type="molecule type" value="mRNA"/>
</dbReference>
<dbReference type="HOGENOM" id="CLU_994879_0_0_1"/>
<evidence type="ECO:0000313" key="5">
    <source>
        <dbReference type="EMBL" id="EDX02113.1"/>
    </source>
</evidence>
<sequence length="290" mass="32628">MRSICLVALIGLPGAGKSSLCTWLLGQQTALRVRHIVHLCYDDFLDATPSADLAYKEQRGRIFKVIEKLISAIQEDTDWPPQVRRISSSGECNSERHLILCDDNFYYRSMRHTLHQLCRDSGCVFGQIYMARSLDSCLQANSARSNATRVPVDVVRQMNERLEAPDTSEAWERNSLTLHDLDTTGSALLAFISTLLDLPTKKATTDLPTAAAKSLRQDQSLVHCLDLLLRTRIGALLQELPQNEDKRLAGQILNNRRKEILIKFRTEGGGKQRDGDGEDDALEYYVNLLN</sequence>
<dbReference type="OMA" id="HYYRSMR"/>
<dbReference type="InterPro" id="IPR052648">
    <property type="entry name" value="Ser-tRNA(Sec)_kinase"/>
</dbReference>
<dbReference type="OrthoDB" id="9972657at2759"/>
<dbReference type="GO" id="GO:0016301">
    <property type="term" value="F:kinase activity"/>
    <property type="evidence" value="ECO:0007669"/>
    <property type="project" value="TreeGrafter"/>
</dbReference>
<name>B4PZF7_DROYA</name>